<dbReference type="STRING" id="1288484.GCA_000348665_01210"/>
<dbReference type="Proteomes" id="UP000253744">
    <property type="component" value="Chromosome"/>
</dbReference>
<protein>
    <submittedName>
        <fullName evidence="1">Uncharacterized protein</fullName>
    </submittedName>
</protein>
<dbReference type="KEGG" id="dwu:DVJ83_07985"/>
<accession>A0A345IHE2</accession>
<gene>
    <name evidence="1" type="ORF">DVJ83_07985</name>
</gene>
<dbReference type="RefSeq" id="WP_114671993.1">
    <property type="nucleotide sequence ID" value="NZ_CP031158.1"/>
</dbReference>
<dbReference type="EMBL" id="CP031158">
    <property type="protein sequence ID" value="AXG99114.1"/>
    <property type="molecule type" value="Genomic_DNA"/>
</dbReference>
<name>A0A345IHE2_9DEIO</name>
<reference evidence="1 2" key="1">
    <citation type="submission" date="2018-07" db="EMBL/GenBank/DDBJ databases">
        <title>Complete Genome and Methylome Analysis of Deinococcus wulumuqiensis NEB 479.</title>
        <authorList>
            <person name="Fomenkov A."/>
            <person name="Luyten Y."/>
            <person name="Vincze T."/>
            <person name="Anton B.P."/>
            <person name="Clark T."/>
            <person name="Roberts R.J."/>
            <person name="Morgan R.D."/>
        </authorList>
    </citation>
    <scope>NUCLEOTIDE SEQUENCE [LARGE SCALE GENOMIC DNA]</scope>
    <source>
        <strain evidence="1 2">NEB 479</strain>
    </source>
</reference>
<dbReference type="AlphaFoldDB" id="A0A345IHE2"/>
<sequence length="101" mass="11154">MTHPLAADSAPGLSWRGLETRVGLDALPAFHRAFLRWRGVEGTESMPLRRVQQRVEAELNRMVQAGLAVREGDDWRLVSGALEGFEDAAPYLPGEPDSLPM</sequence>
<evidence type="ECO:0000313" key="1">
    <source>
        <dbReference type="EMBL" id="AXG99114.1"/>
    </source>
</evidence>
<proteinExistence type="predicted"/>
<organism evidence="1 2">
    <name type="scientific">Deinococcus wulumuqiensis</name>
    <dbReference type="NCBI Taxonomy" id="980427"/>
    <lineage>
        <taxon>Bacteria</taxon>
        <taxon>Thermotogati</taxon>
        <taxon>Deinococcota</taxon>
        <taxon>Deinococci</taxon>
        <taxon>Deinococcales</taxon>
        <taxon>Deinococcaceae</taxon>
        <taxon>Deinococcus</taxon>
    </lineage>
</organism>
<evidence type="ECO:0000313" key="2">
    <source>
        <dbReference type="Proteomes" id="UP000253744"/>
    </source>
</evidence>